<sequence length="1621" mass="184563">MARRNLSKQAVNESKEAANLLMEVGNFKLDTVSYRRAPERIGFKNAVRDYQQFGSRMKVFQDVMEALQDSKLNMIGVYGMGGVGKTMLIKEVARKVTEEKLFDKVVMVEVTLNPDLKSIQDKIAYGLGFTFCQHESVDEKADKLHQWLKKERRVPIILDNIWAELKLEAVGIPFGNDEKEGCSVRQQECNGEERKDDQGQCTILLTSRSRHVLCNDMNSQKNFSIEVLSFEEPMSLFLKIVGDHSMKTSDFKPLAFDIVEKCGGLPIAIKTIATALKNKSLSFWKDALYRLNNLNPKHIQGMNKNVYSTIKLSYDILESEEAKSLFKLCGLQRNGSQIVIDDLIMYGVGLDMFENVYTMEARRNRVRTLIDNLKDSCLLLEDDDENFVSMHDIIHVVALSIAEENLMFNILSVDEWRTVRENVISKDPTVISIACRGGNYQLPERLECSKLKMFGLFLMEDCSLEIPDLLFDGMAELRVLDLTEIHLRSLPSSLGFLSNLRTLCLDWCVFGDADVAIVGQLKNLEILSFWGSDLKQLPREIGQLIQLKLLDLSNCSKLEVIAPHVISKLSQLEELYMDGFTQWEKIGGGSNASLIELKGLSKLTALHLRLVDAQIMPQDLLSVELERFKIVIGDAWGCSNRYYDKSERSKMLKFSGLDKSIYMGNTMKMLLKRTEALYLDKLNGFQSIVHELDEGEGFPRLKHLRVQNNSEILYVVNSVGEIVHCNTFSLLESLSLSDLINLEKIYHGQLTECQALRKLRIIDVKGCHKLKHLFPFSMAQNFLQLQEIHVADCKNLELIVGEERESHVVCRKEFIDLTQLHSLTLKDLPQLTSSTSGFKVEIPRSPSSTASASKGVVVEDDPENLKTVVFSNKANFPNLTKLELRSLNVEKIWLDRFPPACQNLTKLIVEKCGGLKFLFSYSMVNSFVGLQELVIKGCESIDSSGLGRDEEQKVELLVFPKLSFLELSFLPKLTRFISGSSSDENNILHAETQSLFDEKVGLPCLEVLIIKGADRLRKIWHHQNQQQQQLASNSFSKLKSLLANNCGSLEKIIEEESNCTVEEQEFPTAAVSSRFDVFPQLTELKLWSLPKLKSIYQGKYTLRWPLLQHLWVYNCEKVEILFGSSKLLSRETRTQQPIFLVDHHKVVFPRLANLEVRRMDGLRNLVTFSAIENLRKLTSIKITGCVQIQNIMEMQMQVGEEVKEDSDNIVFSQLEYLELDSLPSLESFCLGNYTLEFPCLKQVVVRGCPNMKIFSQGVLCTPKLHKLQLTEEERWEGDLNSTVKKLSEEMARFRGLKVLIVSKFPCVEEIWHDQALPGSFFSNLTWLSVSDCKFMSSAIPANLLLFLNNLIRLEVIRCDLVEEVFHLEGLDAGENLEPLFPHLKFLNLKDLPKLKRFCSFNGNTVELPSLSSLWIGNCPNMGTFISDSVHEHGHETTNNENFTTDVQPLFDEKVAFPKLEKLKLCKLPKLLHMCMENPRPNDVFQNLKVVQLSECCKLEKYIPSWASFQNLTILEVSRCDGLINLVTLSTAKSLVKLRRMQVTDCKMMKEIIHVGDEVQKGLIVFSQLEYLRLSCLLSLTSFCLGNCRLEFPSLEQAIVKECPKMKVFSHGDLITPKLRRL</sequence>
<proteinExistence type="predicted"/>
<dbReference type="EMBL" id="CM051397">
    <property type="protein sequence ID" value="KAJ4721058.1"/>
    <property type="molecule type" value="Genomic_DNA"/>
</dbReference>
<gene>
    <name evidence="1" type="ORF">OWV82_008786</name>
</gene>
<organism evidence="1 2">
    <name type="scientific">Melia azedarach</name>
    <name type="common">Chinaberry tree</name>
    <dbReference type="NCBI Taxonomy" id="155640"/>
    <lineage>
        <taxon>Eukaryota</taxon>
        <taxon>Viridiplantae</taxon>
        <taxon>Streptophyta</taxon>
        <taxon>Embryophyta</taxon>
        <taxon>Tracheophyta</taxon>
        <taxon>Spermatophyta</taxon>
        <taxon>Magnoliopsida</taxon>
        <taxon>eudicotyledons</taxon>
        <taxon>Gunneridae</taxon>
        <taxon>Pentapetalae</taxon>
        <taxon>rosids</taxon>
        <taxon>malvids</taxon>
        <taxon>Sapindales</taxon>
        <taxon>Meliaceae</taxon>
        <taxon>Melia</taxon>
    </lineage>
</organism>
<evidence type="ECO:0000313" key="1">
    <source>
        <dbReference type="EMBL" id="KAJ4721058.1"/>
    </source>
</evidence>
<comment type="caution">
    <text evidence="1">The sequence shown here is derived from an EMBL/GenBank/DDBJ whole genome shotgun (WGS) entry which is preliminary data.</text>
</comment>
<reference evidence="1 2" key="1">
    <citation type="journal article" date="2023" name="Science">
        <title>Complex scaffold remodeling in plant triterpene biosynthesis.</title>
        <authorList>
            <person name="De La Pena R."/>
            <person name="Hodgson H."/>
            <person name="Liu J.C."/>
            <person name="Stephenson M.J."/>
            <person name="Martin A.C."/>
            <person name="Owen C."/>
            <person name="Harkess A."/>
            <person name="Leebens-Mack J."/>
            <person name="Jimenez L.E."/>
            <person name="Osbourn A."/>
            <person name="Sattely E.S."/>
        </authorList>
    </citation>
    <scope>NUCLEOTIDE SEQUENCE [LARGE SCALE GENOMIC DNA]</scope>
    <source>
        <strain evidence="2">cv. JPN11</strain>
        <tissue evidence="1">Leaf</tissue>
    </source>
</reference>
<accession>A0ACC1YDL8</accession>
<protein>
    <submittedName>
        <fullName evidence="1">Disease resistance protein</fullName>
    </submittedName>
</protein>
<dbReference type="Proteomes" id="UP001164539">
    <property type="component" value="Chromosome 4"/>
</dbReference>
<name>A0ACC1YDL8_MELAZ</name>
<evidence type="ECO:0000313" key="2">
    <source>
        <dbReference type="Proteomes" id="UP001164539"/>
    </source>
</evidence>
<keyword evidence="2" id="KW-1185">Reference proteome</keyword>